<reference evidence="2" key="1">
    <citation type="journal article" date="2023" name="Nat. Plants">
        <title>Single-cell RNA sequencing provides a high-resolution roadmap for understanding the multicellular compartmentation of specialized metabolism.</title>
        <authorList>
            <person name="Sun S."/>
            <person name="Shen X."/>
            <person name="Li Y."/>
            <person name="Li Y."/>
            <person name="Wang S."/>
            <person name="Li R."/>
            <person name="Zhang H."/>
            <person name="Shen G."/>
            <person name="Guo B."/>
            <person name="Wei J."/>
            <person name="Xu J."/>
            <person name="St-Pierre B."/>
            <person name="Chen S."/>
            <person name="Sun C."/>
        </authorList>
    </citation>
    <scope>NUCLEOTIDE SEQUENCE [LARGE SCALE GENOMIC DNA]</scope>
</reference>
<gene>
    <name evidence="1" type="ORF">M9H77_18924</name>
</gene>
<keyword evidence="2" id="KW-1185">Reference proteome</keyword>
<proteinExistence type="predicted"/>
<evidence type="ECO:0000313" key="1">
    <source>
        <dbReference type="EMBL" id="KAI5669071.1"/>
    </source>
</evidence>
<dbReference type="EMBL" id="CM044704">
    <property type="protein sequence ID" value="KAI5669071.1"/>
    <property type="molecule type" value="Genomic_DNA"/>
</dbReference>
<name>A0ACC0B8V3_CATRO</name>
<accession>A0ACC0B8V3</accession>
<protein>
    <submittedName>
        <fullName evidence="1">Uncharacterized protein</fullName>
    </submittedName>
</protein>
<sequence length="243" mass="27731">MFRYYSLLSFTLCLLSKGVTTIVLSKFDTYNMLSAVQNYNVTFLPSVPLIFIFLWYILTGGAPLCKEGMDEFMEKYLTVKFLQGCFTDIVEESHRFGSSSLFTLNTEVKIVHSQCMALNEEAALSTLSSDGWLRTGYICYIDDDGFIFVVDRLKKLINYQGYQVAAAEFEVLLLTHPHVFDKEVVQIPMAYVVGKPESNIFEIAVKVAPYKRLRWVAFIKPIPKNPSDRIPRKDLIKLATSNL</sequence>
<organism evidence="1 2">
    <name type="scientific">Catharanthus roseus</name>
    <name type="common">Madagascar periwinkle</name>
    <name type="synonym">Vinca rosea</name>
    <dbReference type="NCBI Taxonomy" id="4058"/>
    <lineage>
        <taxon>Eukaryota</taxon>
        <taxon>Viridiplantae</taxon>
        <taxon>Streptophyta</taxon>
        <taxon>Embryophyta</taxon>
        <taxon>Tracheophyta</taxon>
        <taxon>Spermatophyta</taxon>
        <taxon>Magnoliopsida</taxon>
        <taxon>eudicotyledons</taxon>
        <taxon>Gunneridae</taxon>
        <taxon>Pentapetalae</taxon>
        <taxon>asterids</taxon>
        <taxon>lamiids</taxon>
        <taxon>Gentianales</taxon>
        <taxon>Apocynaceae</taxon>
        <taxon>Rauvolfioideae</taxon>
        <taxon>Vinceae</taxon>
        <taxon>Catharanthinae</taxon>
        <taxon>Catharanthus</taxon>
    </lineage>
</organism>
<comment type="caution">
    <text evidence="1">The sequence shown here is derived from an EMBL/GenBank/DDBJ whole genome shotgun (WGS) entry which is preliminary data.</text>
</comment>
<evidence type="ECO:0000313" key="2">
    <source>
        <dbReference type="Proteomes" id="UP001060085"/>
    </source>
</evidence>
<dbReference type="Proteomes" id="UP001060085">
    <property type="component" value="Linkage Group LG04"/>
</dbReference>